<evidence type="ECO:0000256" key="1">
    <source>
        <dbReference type="SAM" id="MobiDB-lite"/>
    </source>
</evidence>
<evidence type="ECO:0000256" key="2">
    <source>
        <dbReference type="SAM" id="Phobius"/>
    </source>
</evidence>
<feature type="compositionally biased region" description="Basic and acidic residues" evidence="1">
    <location>
        <begin position="419"/>
        <end position="430"/>
    </location>
</feature>
<feature type="transmembrane region" description="Helical" evidence="2">
    <location>
        <begin position="1050"/>
        <end position="1072"/>
    </location>
</feature>
<dbReference type="EMBL" id="BONE01000003">
    <property type="protein sequence ID" value="GIF71131.1"/>
    <property type="molecule type" value="Genomic_DNA"/>
</dbReference>
<reference evidence="3 4" key="1">
    <citation type="submission" date="2021-01" db="EMBL/GenBank/DDBJ databases">
        <title>Whole genome shotgun sequence of Asanoa siamensis NBRC 107932.</title>
        <authorList>
            <person name="Komaki H."/>
            <person name="Tamura T."/>
        </authorList>
    </citation>
    <scope>NUCLEOTIDE SEQUENCE [LARGE SCALE GENOMIC DNA]</scope>
    <source>
        <strain evidence="3 4">NBRC 107932</strain>
    </source>
</reference>
<feature type="compositionally biased region" description="Basic and acidic residues" evidence="1">
    <location>
        <begin position="377"/>
        <end position="388"/>
    </location>
</feature>
<keyword evidence="4" id="KW-1185">Reference proteome</keyword>
<feature type="compositionally biased region" description="Basic and acidic residues" evidence="1">
    <location>
        <begin position="329"/>
        <end position="340"/>
    </location>
</feature>
<accession>A0ABQ4CIJ8</accession>
<keyword evidence="2" id="KW-1133">Transmembrane helix</keyword>
<feature type="transmembrane region" description="Helical" evidence="2">
    <location>
        <begin position="1133"/>
        <end position="1155"/>
    </location>
</feature>
<feature type="compositionally biased region" description="Basic and acidic residues" evidence="1">
    <location>
        <begin position="304"/>
        <end position="315"/>
    </location>
</feature>
<feature type="compositionally biased region" description="Basic and acidic residues" evidence="1">
    <location>
        <begin position="757"/>
        <end position="769"/>
    </location>
</feature>
<dbReference type="Proteomes" id="UP000604117">
    <property type="component" value="Unassembled WGS sequence"/>
</dbReference>
<feature type="compositionally biased region" description="Basic and acidic residues" evidence="1">
    <location>
        <begin position="666"/>
        <end position="676"/>
    </location>
</feature>
<feature type="compositionally biased region" description="Low complexity" evidence="1">
    <location>
        <begin position="1014"/>
        <end position="1031"/>
    </location>
</feature>
<gene>
    <name evidence="3" type="ORF">Asi02nite_06490</name>
</gene>
<feature type="compositionally biased region" description="Basic and acidic residues" evidence="1">
    <location>
        <begin position="866"/>
        <end position="881"/>
    </location>
</feature>
<feature type="transmembrane region" description="Helical" evidence="2">
    <location>
        <begin position="1103"/>
        <end position="1127"/>
    </location>
</feature>
<feature type="compositionally biased region" description="Basic and acidic residues" evidence="1">
    <location>
        <begin position="807"/>
        <end position="859"/>
    </location>
</feature>
<feature type="compositionally biased region" description="Basic and acidic residues" evidence="1">
    <location>
        <begin position="278"/>
        <end position="290"/>
    </location>
</feature>
<evidence type="ECO:0000313" key="4">
    <source>
        <dbReference type="Proteomes" id="UP000604117"/>
    </source>
</evidence>
<keyword evidence="2" id="KW-0472">Membrane</keyword>
<feature type="region of interest" description="Disordered" evidence="1">
    <location>
        <begin position="159"/>
        <end position="1031"/>
    </location>
</feature>
<comment type="caution">
    <text evidence="3">The sequence shown here is derived from an EMBL/GenBank/DDBJ whole genome shotgun (WGS) entry which is preliminary data.</text>
</comment>
<feature type="compositionally biased region" description="Basic and acidic residues" evidence="1">
    <location>
        <begin position="74"/>
        <end position="83"/>
    </location>
</feature>
<name>A0ABQ4CIJ8_9ACTN</name>
<proteinExistence type="predicted"/>
<feature type="compositionally biased region" description="Polar residues" evidence="1">
    <location>
        <begin position="898"/>
        <end position="909"/>
    </location>
</feature>
<keyword evidence="2" id="KW-0812">Transmembrane</keyword>
<feature type="compositionally biased region" description="Basic and acidic residues" evidence="1">
    <location>
        <begin position="447"/>
        <end position="462"/>
    </location>
</feature>
<protein>
    <submittedName>
        <fullName evidence="3">Uncharacterized protein</fullName>
    </submittedName>
</protein>
<feature type="compositionally biased region" description="Basic and acidic residues" evidence="1">
    <location>
        <begin position="205"/>
        <end position="217"/>
    </location>
</feature>
<feature type="compositionally biased region" description="Basic and acidic residues" evidence="1">
    <location>
        <begin position="349"/>
        <end position="365"/>
    </location>
</feature>
<feature type="compositionally biased region" description="Basic and acidic residues" evidence="1">
    <location>
        <begin position="636"/>
        <end position="654"/>
    </location>
</feature>
<feature type="compositionally biased region" description="Basic and acidic residues" evidence="1">
    <location>
        <begin position="256"/>
        <end position="267"/>
    </location>
</feature>
<evidence type="ECO:0000313" key="3">
    <source>
        <dbReference type="EMBL" id="GIF71131.1"/>
    </source>
</evidence>
<feature type="compositionally biased region" description="Basic and acidic residues" evidence="1">
    <location>
        <begin position="473"/>
        <end position="500"/>
    </location>
</feature>
<sequence length="1161" mass="127301">MQTCVQLVYDGRSGARNGRLTCCSSVPNVWTKEIRRIQDQPPVSGSTTIDASVVVFTTRTIAIRNQEGHAPAVDYRDWSRGDDAPASSPRSRSSRSAEDRPRRSGARRGVRPTAAEPKPDAVSQWDPLGASGGELAAITQLEDTASLKLPKEFWKDEPADDDMVVVETGGGRGNRRDDTDEPPVRARRRRDEADDEIETSSGGRRRQDVSDSRGFRDDEIELSSGGRRRRDISDSRAARSRDDEIELSSGGRRRRDISDSRALRDRDDDVELSSGGRRRQDVTDSRGFRDDEIELSSGGRRRRDVSDSRALRDRDDEIELSSGARRRRDVSDSRAARDNEIELSSGGRRQRDVSDSRTGGIRDADVELASGGRRGRGVADARPARDRDDEIDLSSGGRRRRDDASDSGSIELSSGGRRRRDDVGDSRAGRDWSSGSTDIELSSGGRRRGDGVADSRAGRWDGDPELTSGGRRRAAESEPVSRGRRRVEDTGSGRSWRDEATDTELPSVGYAAGADVPGRRRGDDSTESEPVSRGRRRRRAAEAESGSPSWQTEATETELPDLGRRGDTGSIQVPLRGRAGRHTDDADPLTQPSRTRYGDGYGRRSRRAETEEPESDRPSWSTGATGVAYPEVTGTRLDRDDAPTRGRRYRRDEPDALEQPGRRARHGDQADPRETTGHGGTWSAGLDDTATRNRGRRHADDEPTDAPPSRGRRGRAEEPDEPMSRGRRARAAEPDTEDDGRGWRGDPANGDVPTQRRGRDDEATGDGRRRGSWAGEPDADRWRHPDMTGEWSRRAMAPLDQPQDRTAPPRDSRPDSRPDSRRDDRPDSRRDDRPASGRDLRPGQDAGRRDRREAARDDAAQTGGWRTDDPVRRRRDADSGHRPGGPADDTGSWERMTDTGQYDSTTSTSEWDRLVGSIEDEEAEEKFEAFWSGHRLAGDDPRWVETPATAPRSPAVGLPEPRRPEPDAYDDGGSRRGRTQADEELARAAMPPALDATDPGWGAPARATRRESAPTRPARAAAPQRQYTPQRGGMWQQEEFEQLDTDNGGFLAAVLYAAAWYAVPVLAFGIWLMTLPAVAIDDCISDVTGGGCESPRAQALEGLLSGVPQFGIALGISLIAAIALRWLGHSWRAGSVGLAAAVVGGGLSAVLNSVFTGQPLG</sequence>
<feature type="compositionally biased region" description="Low complexity" evidence="1">
    <location>
        <begin position="406"/>
        <end position="415"/>
    </location>
</feature>
<feature type="compositionally biased region" description="Basic and acidic residues" evidence="1">
    <location>
        <begin position="174"/>
        <end position="192"/>
    </location>
</feature>
<feature type="region of interest" description="Disordered" evidence="1">
    <location>
        <begin position="74"/>
        <end position="129"/>
    </location>
</feature>
<feature type="compositionally biased region" description="Basic and acidic residues" evidence="1">
    <location>
        <begin position="778"/>
        <end position="793"/>
    </location>
</feature>
<feature type="compositionally biased region" description="Basic and acidic residues" evidence="1">
    <location>
        <begin position="231"/>
        <end position="242"/>
    </location>
</feature>
<organism evidence="3 4">
    <name type="scientific">Asanoa siamensis</name>
    <dbReference type="NCBI Taxonomy" id="926357"/>
    <lineage>
        <taxon>Bacteria</taxon>
        <taxon>Bacillati</taxon>
        <taxon>Actinomycetota</taxon>
        <taxon>Actinomycetes</taxon>
        <taxon>Micromonosporales</taxon>
        <taxon>Micromonosporaceae</taxon>
        <taxon>Asanoa</taxon>
    </lineage>
</organism>